<proteinExistence type="predicted"/>
<dbReference type="Proteomes" id="UP000076925">
    <property type="component" value="Unassembled WGS sequence"/>
</dbReference>
<dbReference type="RefSeq" id="WP_017743702.1">
    <property type="nucleotide sequence ID" value="NZ_KQ976354.1"/>
</dbReference>
<comment type="caution">
    <text evidence="1">The sequence shown here is derived from an EMBL/GenBank/DDBJ whole genome shotgun (WGS) entry which is preliminary data.</text>
</comment>
<evidence type="ECO:0008006" key="3">
    <source>
        <dbReference type="Google" id="ProtNLM"/>
    </source>
</evidence>
<sequence>MPVEKRSQDNSNSSLPYLFSLVADNISKPAPLVLFLHGARDRGNDLNVLLKWGLPRFVDVSSYCR</sequence>
<dbReference type="AlphaFoldDB" id="A0A139X2N9"/>
<evidence type="ECO:0000313" key="2">
    <source>
        <dbReference type="Proteomes" id="UP000076925"/>
    </source>
</evidence>
<name>A0A139X2N9_9CYAN</name>
<organism evidence="1 2">
    <name type="scientific">Scytonema hofmannii PCC 7110</name>
    <dbReference type="NCBI Taxonomy" id="128403"/>
    <lineage>
        <taxon>Bacteria</taxon>
        <taxon>Bacillati</taxon>
        <taxon>Cyanobacteriota</taxon>
        <taxon>Cyanophyceae</taxon>
        <taxon>Nostocales</taxon>
        <taxon>Scytonemataceae</taxon>
        <taxon>Scytonema</taxon>
    </lineage>
</organism>
<protein>
    <recommendedName>
        <fullName evidence="3">Phospholipase/carboxylesterase/thioesterase domain-containing protein</fullName>
    </recommendedName>
</protein>
<accession>A0A139X2N9</accession>
<dbReference type="Gene3D" id="3.40.50.1820">
    <property type="entry name" value="alpha/beta hydrolase"/>
    <property type="match status" value="1"/>
</dbReference>
<dbReference type="STRING" id="128403.WA1_33495"/>
<dbReference type="EMBL" id="ANNX02000036">
    <property type="protein sequence ID" value="KYC38923.1"/>
    <property type="molecule type" value="Genomic_DNA"/>
</dbReference>
<reference evidence="1 2" key="1">
    <citation type="journal article" date="2013" name="Genome Biol. Evol.">
        <title>Genomes of Stigonematalean cyanobacteria (subsection V) and the evolution of oxygenic photosynthesis from prokaryotes to plastids.</title>
        <authorList>
            <person name="Dagan T."/>
            <person name="Roettger M."/>
            <person name="Stucken K."/>
            <person name="Landan G."/>
            <person name="Koch R."/>
            <person name="Major P."/>
            <person name="Gould S.B."/>
            <person name="Goremykin V.V."/>
            <person name="Rippka R."/>
            <person name="Tandeau de Marsac N."/>
            <person name="Gugger M."/>
            <person name="Lockhart P.J."/>
            <person name="Allen J.F."/>
            <person name="Brune I."/>
            <person name="Maus I."/>
            <person name="Puhler A."/>
            <person name="Martin W.F."/>
        </authorList>
    </citation>
    <scope>NUCLEOTIDE SEQUENCE [LARGE SCALE GENOMIC DNA]</scope>
    <source>
        <strain evidence="1 2">PCC 7110</strain>
    </source>
</reference>
<evidence type="ECO:0000313" key="1">
    <source>
        <dbReference type="EMBL" id="KYC38923.1"/>
    </source>
</evidence>
<dbReference type="InterPro" id="IPR029058">
    <property type="entry name" value="AB_hydrolase_fold"/>
</dbReference>
<gene>
    <name evidence="1" type="ORF">WA1_33495</name>
</gene>
<keyword evidence="2" id="KW-1185">Reference proteome</keyword>